<name>A0ABV1IGH4_9ACTN</name>
<dbReference type="RefSeq" id="WP_349182229.1">
    <property type="nucleotide sequence ID" value="NZ_JBBNGS010000007.1"/>
</dbReference>
<keyword evidence="1" id="KW-0645">Protease</keyword>
<dbReference type="Pfam" id="PF01136">
    <property type="entry name" value="Peptidase_U32"/>
    <property type="match status" value="1"/>
</dbReference>
<gene>
    <name evidence="4" type="ORF">AAAT05_04805</name>
</gene>
<keyword evidence="5" id="KW-1185">Reference proteome</keyword>
<accession>A0ABV1IGH4</accession>
<evidence type="ECO:0000313" key="4">
    <source>
        <dbReference type="EMBL" id="MEQ2637661.1"/>
    </source>
</evidence>
<dbReference type="InterPro" id="IPR001539">
    <property type="entry name" value="Peptidase_U32"/>
</dbReference>
<keyword evidence="2" id="KW-0378">Hydrolase</keyword>
<evidence type="ECO:0000256" key="1">
    <source>
        <dbReference type="ARBA" id="ARBA00022670"/>
    </source>
</evidence>
<dbReference type="EMBL" id="JBBNGS010000007">
    <property type="protein sequence ID" value="MEQ2637661.1"/>
    <property type="molecule type" value="Genomic_DNA"/>
</dbReference>
<organism evidence="4 5">
    <name type="scientific">Paratractidigestivibacter faecalis</name>
    <dbReference type="NCBI Taxonomy" id="2292441"/>
    <lineage>
        <taxon>Bacteria</taxon>
        <taxon>Bacillati</taxon>
        <taxon>Actinomycetota</taxon>
        <taxon>Coriobacteriia</taxon>
        <taxon>Coriobacteriales</taxon>
        <taxon>Atopobiaceae</taxon>
        <taxon>Paratractidigestivibacter</taxon>
    </lineage>
</organism>
<evidence type="ECO:0000256" key="3">
    <source>
        <dbReference type="ARBA" id="ARBA00038374"/>
    </source>
</evidence>
<dbReference type="PANTHER" id="PTHR30217">
    <property type="entry name" value="PEPTIDASE U32 FAMILY"/>
    <property type="match status" value="1"/>
</dbReference>
<dbReference type="Proteomes" id="UP001478817">
    <property type="component" value="Unassembled WGS sequence"/>
</dbReference>
<sequence length="389" mass="41878">MRNMELLAPAGGMEQLKMAVHFGANAVYLAGRRWGMRSACRNFSAEELAEAVGYAHGHGVAVHVTVNVLMRQEDFAKDALPAYLSQCADAGVDAFIMGDLGAISLAREVAPDVAVHLSTQASCMNARAAEAYMGMGVRRVVLAREMTLAQIAELRRDVPVELELEAFAHGSACMAYSGRCLLSAELMGPERSASFGACAQPCRWGWELVEDRSGACVPLEADEHGSYLLSSNDIRMVDHLDELAEAGVDALKLEGRAKGSYYVACVTNAYRHVLDGDSVEPWLEELDLVSHRPYSTGFFLGEPTQNPGREEYARERSLVGVVASCERAEDGWVAEVVCRNKVPAGVAATVLSPGAPARRFCLGEELVANGASYPLHLPFEVAPLDVVCA</sequence>
<dbReference type="InterPro" id="IPR051454">
    <property type="entry name" value="RNA/ubiquinone_mod_enzymes"/>
</dbReference>
<protein>
    <submittedName>
        <fullName evidence="4">Peptidase U32 family protein</fullName>
    </submittedName>
</protein>
<evidence type="ECO:0000313" key="5">
    <source>
        <dbReference type="Proteomes" id="UP001478817"/>
    </source>
</evidence>
<comment type="similarity">
    <text evidence="3">Belongs to the peptidase U32 family.</text>
</comment>
<reference evidence="4 5" key="1">
    <citation type="submission" date="2024-04" db="EMBL/GenBank/DDBJ databases">
        <title>Human intestinal bacterial collection.</title>
        <authorList>
            <person name="Pauvert C."/>
            <person name="Hitch T.C.A."/>
            <person name="Clavel T."/>
        </authorList>
    </citation>
    <scope>NUCLEOTIDE SEQUENCE [LARGE SCALE GENOMIC DNA]</scope>
    <source>
        <strain evidence="4 5">CLA-AA-H197</strain>
    </source>
</reference>
<evidence type="ECO:0000256" key="2">
    <source>
        <dbReference type="ARBA" id="ARBA00022801"/>
    </source>
</evidence>
<proteinExistence type="inferred from homology"/>
<dbReference type="PANTHER" id="PTHR30217:SF6">
    <property type="entry name" value="TRNA HYDROXYLATION PROTEIN P"/>
    <property type="match status" value="1"/>
</dbReference>
<comment type="caution">
    <text evidence="4">The sequence shown here is derived from an EMBL/GenBank/DDBJ whole genome shotgun (WGS) entry which is preliminary data.</text>
</comment>